<proteinExistence type="predicted"/>
<gene>
    <name evidence="4" type="ORF">GpartN1_g3892.t1</name>
</gene>
<reference evidence="4" key="2">
    <citation type="submission" date="2022-01" db="EMBL/GenBank/DDBJ databases">
        <authorList>
            <person name="Hirooka S."/>
            <person name="Miyagishima S.Y."/>
        </authorList>
    </citation>
    <scope>NUCLEOTIDE SEQUENCE</scope>
    <source>
        <strain evidence="4">NBRC 102759</strain>
    </source>
</reference>
<feature type="region of interest" description="Disordered" evidence="2">
    <location>
        <begin position="190"/>
        <end position="255"/>
    </location>
</feature>
<organism evidence="4 5">
    <name type="scientific">Galdieria partita</name>
    <dbReference type="NCBI Taxonomy" id="83374"/>
    <lineage>
        <taxon>Eukaryota</taxon>
        <taxon>Rhodophyta</taxon>
        <taxon>Bangiophyceae</taxon>
        <taxon>Galdieriales</taxon>
        <taxon>Galdieriaceae</taxon>
        <taxon>Galdieria</taxon>
    </lineage>
</organism>
<feature type="compositionally biased region" description="Basic and acidic residues" evidence="2">
    <location>
        <begin position="233"/>
        <end position="248"/>
    </location>
</feature>
<evidence type="ECO:0000256" key="1">
    <source>
        <dbReference type="SAM" id="Coils"/>
    </source>
</evidence>
<evidence type="ECO:0000313" key="5">
    <source>
        <dbReference type="Proteomes" id="UP001061958"/>
    </source>
</evidence>
<dbReference type="OrthoDB" id="10422243at2759"/>
<feature type="coiled-coil region" evidence="1">
    <location>
        <begin position="394"/>
        <end position="460"/>
    </location>
</feature>
<comment type="caution">
    <text evidence="4">The sequence shown here is derived from an EMBL/GenBank/DDBJ whole genome shotgun (WGS) entry which is preliminary data.</text>
</comment>
<protein>
    <recommendedName>
        <fullName evidence="6">CUE domain-containing protein</fullName>
    </recommendedName>
</protein>
<evidence type="ECO:0008006" key="6">
    <source>
        <dbReference type="Google" id="ProtNLM"/>
    </source>
</evidence>
<sequence>MDQQYYHQPNTQREKKLLEQLFQGGVKETNTIHESHSVPHFPIHESKTVPSNTFEEQLMEKGFGSERKRSMFNLGKLGEKIVEKRSLRKRVKESATVKQLCARFPELEQDAISAAYAAHGGNKNLTVNYLLRALGSRSTKENSFSEEPSLTPRCNEEEPSRMVVQDSQVAMAPDSLRNEQVTRENFIDEHNTTVEKHSVSEASQTLEQSKTTVDDLQPPVIPGTNNMALSRRRNSDRVKLKKSSDERSSQVLSYLNESSIQEPTKYTKTKSNKQRILSASSRLSPEDIKLLNSMPKNAKEAFYKRMRSFHHHESVFFKEDGCESWSHSSLQGLDSSSLCKGEKFEKERLETQSSDSTQVDKCHSSYVDKEYLCGQLPNSSGDIHRLSSKEQMNLEQSQSSMYRLERRLLEMNEELHKLDVDTSQQIVRLDSCYNNIHSLLDDLYARVHHMECKLDELTRKQTNGIASVRRMDSYWSSSFWLLLDGIGFLLWYCLLKPIVLVYGLFCGKKQRHHRRGSRDSIQFGSGDLSKTLAFLMSTSDKDS</sequence>
<feature type="region of interest" description="Disordered" evidence="2">
    <location>
        <begin position="138"/>
        <end position="159"/>
    </location>
</feature>
<keyword evidence="3" id="KW-0472">Membrane</keyword>
<keyword evidence="3" id="KW-0812">Transmembrane</keyword>
<keyword evidence="5" id="KW-1185">Reference proteome</keyword>
<evidence type="ECO:0000256" key="2">
    <source>
        <dbReference type="SAM" id="MobiDB-lite"/>
    </source>
</evidence>
<dbReference type="Proteomes" id="UP001061958">
    <property type="component" value="Unassembled WGS sequence"/>
</dbReference>
<keyword evidence="3" id="KW-1133">Transmembrane helix</keyword>
<feature type="compositionally biased region" description="Polar residues" evidence="2">
    <location>
        <begin position="200"/>
        <end position="211"/>
    </location>
</feature>
<reference evidence="4" key="1">
    <citation type="journal article" date="2022" name="Proc. Natl. Acad. Sci. U.S.A.">
        <title>Life cycle and functional genomics of the unicellular red alga Galdieria for elucidating algal and plant evolution and industrial use.</title>
        <authorList>
            <person name="Hirooka S."/>
            <person name="Itabashi T."/>
            <person name="Ichinose T.M."/>
            <person name="Onuma R."/>
            <person name="Fujiwara T."/>
            <person name="Yamashita S."/>
            <person name="Jong L.W."/>
            <person name="Tomita R."/>
            <person name="Iwane A.H."/>
            <person name="Miyagishima S.Y."/>
        </authorList>
    </citation>
    <scope>NUCLEOTIDE SEQUENCE</scope>
    <source>
        <strain evidence="4">NBRC 102759</strain>
    </source>
</reference>
<dbReference type="AlphaFoldDB" id="A0A9C7UQV2"/>
<name>A0A9C7UQV2_9RHOD</name>
<dbReference type="CDD" id="cd14279">
    <property type="entry name" value="CUE"/>
    <property type="match status" value="1"/>
</dbReference>
<feature type="compositionally biased region" description="Basic and acidic residues" evidence="2">
    <location>
        <begin position="190"/>
        <end position="199"/>
    </location>
</feature>
<dbReference type="EMBL" id="BQMJ01000030">
    <property type="protein sequence ID" value="GJQ12101.1"/>
    <property type="molecule type" value="Genomic_DNA"/>
</dbReference>
<keyword evidence="1" id="KW-0175">Coiled coil</keyword>
<accession>A0A9C7UQV2</accession>
<feature type="transmembrane region" description="Helical" evidence="3">
    <location>
        <begin position="479"/>
        <end position="505"/>
    </location>
</feature>
<evidence type="ECO:0000256" key="3">
    <source>
        <dbReference type="SAM" id="Phobius"/>
    </source>
</evidence>
<evidence type="ECO:0000313" key="4">
    <source>
        <dbReference type="EMBL" id="GJQ12101.1"/>
    </source>
</evidence>